<evidence type="ECO:0000256" key="2">
    <source>
        <dbReference type="PIRNR" id="PIRNR027110"/>
    </source>
</evidence>
<protein>
    <recommendedName>
        <fullName evidence="2">Cyclin</fullName>
    </recommendedName>
</protein>
<dbReference type="InterPro" id="IPR013922">
    <property type="entry name" value="Cyclin_PHO80-like"/>
</dbReference>
<dbReference type="GO" id="GO:0019901">
    <property type="term" value="F:protein kinase binding"/>
    <property type="evidence" value="ECO:0007669"/>
    <property type="project" value="UniProtKB-UniRule"/>
</dbReference>
<dbReference type="Proteomes" id="UP000789595">
    <property type="component" value="Unassembled WGS sequence"/>
</dbReference>
<dbReference type="Gene3D" id="1.10.472.10">
    <property type="entry name" value="Cyclin-like"/>
    <property type="match status" value="1"/>
</dbReference>
<accession>A0A8J2S837</accession>
<dbReference type="EMBL" id="CAKKNE010000001">
    <property type="protein sequence ID" value="CAH0365840.1"/>
    <property type="molecule type" value="Genomic_DNA"/>
</dbReference>
<dbReference type="OrthoDB" id="337735at2759"/>
<dbReference type="GO" id="GO:0051301">
    <property type="term" value="P:cell division"/>
    <property type="evidence" value="ECO:0007669"/>
    <property type="project" value="UniProtKB-UniRule"/>
</dbReference>
<dbReference type="PANTHER" id="PTHR15615">
    <property type="match status" value="1"/>
</dbReference>
<gene>
    <name evidence="3" type="ORF">PECAL_1P23000</name>
</gene>
<evidence type="ECO:0000313" key="4">
    <source>
        <dbReference type="Proteomes" id="UP000789595"/>
    </source>
</evidence>
<dbReference type="AlphaFoldDB" id="A0A8J2S837"/>
<keyword evidence="4" id="KW-1185">Reference proteome</keyword>
<dbReference type="Pfam" id="PF08613">
    <property type="entry name" value="Cyclin"/>
    <property type="match status" value="1"/>
</dbReference>
<reference evidence="3" key="1">
    <citation type="submission" date="2021-11" db="EMBL/GenBank/DDBJ databases">
        <authorList>
            <consortium name="Genoscope - CEA"/>
            <person name="William W."/>
        </authorList>
    </citation>
    <scope>NUCLEOTIDE SEQUENCE</scope>
</reference>
<dbReference type="PIRSF" id="PIRSF027110">
    <property type="entry name" value="PREG"/>
    <property type="match status" value="1"/>
</dbReference>
<comment type="similarity">
    <text evidence="2">Belongs to the cyclin family.</text>
</comment>
<evidence type="ECO:0000256" key="1">
    <source>
        <dbReference type="ARBA" id="ARBA00023127"/>
    </source>
</evidence>
<keyword evidence="1 2" id="KW-0195">Cyclin</keyword>
<sequence length="165" mass="18424">MPSMFLQVQPLDDAASPPLPSSEMVIVMATVVSKLIDEDARDNVTKFCALTPPAISVRSYLERIGQYADCSPGCFVLSMVYIDRLGMRLSPLNVHRLLITAVCVASKFLDDSFYPNSFYAQLGGIPLEELNRLEVEFLFSLNFSLHVSPSEYDRYYAGLRLRSAS</sequence>
<proteinExistence type="inferred from homology"/>
<dbReference type="SUPFAM" id="SSF47954">
    <property type="entry name" value="Cyclin-like"/>
    <property type="match status" value="1"/>
</dbReference>
<dbReference type="InterPro" id="IPR012389">
    <property type="entry name" value="Cyclin_P/U"/>
</dbReference>
<comment type="caution">
    <text evidence="3">The sequence shown here is derived from an EMBL/GenBank/DDBJ whole genome shotgun (WGS) entry which is preliminary data.</text>
</comment>
<dbReference type="PANTHER" id="PTHR15615:SF108">
    <property type="entry name" value="PROTEIN CNPPD1"/>
    <property type="match status" value="1"/>
</dbReference>
<organism evidence="3 4">
    <name type="scientific">Pelagomonas calceolata</name>
    <dbReference type="NCBI Taxonomy" id="35677"/>
    <lineage>
        <taxon>Eukaryota</taxon>
        <taxon>Sar</taxon>
        <taxon>Stramenopiles</taxon>
        <taxon>Ochrophyta</taxon>
        <taxon>Pelagophyceae</taxon>
        <taxon>Pelagomonadales</taxon>
        <taxon>Pelagomonadaceae</taxon>
        <taxon>Pelagomonas</taxon>
    </lineage>
</organism>
<dbReference type="InterPro" id="IPR036915">
    <property type="entry name" value="Cyclin-like_sf"/>
</dbReference>
<evidence type="ECO:0000313" key="3">
    <source>
        <dbReference type="EMBL" id="CAH0365840.1"/>
    </source>
</evidence>
<name>A0A8J2S837_9STRA</name>